<dbReference type="PANTHER" id="PTHR42920">
    <property type="entry name" value="OS03G0707200 PROTEIN-RELATED"/>
    <property type="match status" value="1"/>
</dbReference>
<feature type="transmembrane region" description="Helical" evidence="7">
    <location>
        <begin position="95"/>
        <end position="116"/>
    </location>
</feature>
<evidence type="ECO:0000259" key="8">
    <source>
        <dbReference type="Pfam" id="PF00892"/>
    </source>
</evidence>
<feature type="domain" description="EamA" evidence="8">
    <location>
        <begin position="4"/>
        <end position="138"/>
    </location>
</feature>
<evidence type="ECO:0000256" key="3">
    <source>
        <dbReference type="ARBA" id="ARBA00022692"/>
    </source>
</evidence>
<dbReference type="InterPro" id="IPR000620">
    <property type="entry name" value="EamA_dom"/>
</dbReference>
<feature type="transmembrane region" description="Helical" evidence="7">
    <location>
        <begin position="180"/>
        <end position="202"/>
    </location>
</feature>
<dbReference type="Pfam" id="PF00892">
    <property type="entry name" value="EamA"/>
    <property type="match status" value="2"/>
</dbReference>
<reference evidence="9 10" key="1">
    <citation type="submission" date="2015-02" db="EMBL/GenBank/DDBJ databases">
        <title>Pseudomonas helleri sp. nov. and Pseudomonas weihenstephanensis sp. nov., isolated from raw cows milk.</title>
        <authorList>
            <person name="von Neubeck M."/>
            <person name="Huptas C."/>
            <person name="Wenning M."/>
            <person name="Scherer S."/>
        </authorList>
    </citation>
    <scope>NUCLEOTIDE SEQUENCE [LARGE SCALE GENOMIC DNA]</scope>
    <source>
        <strain evidence="9 10">DSM 29166</strain>
    </source>
</reference>
<name>A0A0J6IEV2_9PSED</name>
<comment type="subcellular location">
    <subcellularLocation>
        <location evidence="1">Cell membrane</location>
        <topology evidence="1">Multi-pass membrane protein</topology>
    </subcellularLocation>
</comment>
<dbReference type="InterPro" id="IPR037185">
    <property type="entry name" value="EmrE-like"/>
</dbReference>
<gene>
    <name evidence="9" type="ORF">TU86_13845</name>
</gene>
<dbReference type="Proteomes" id="UP000036325">
    <property type="component" value="Unassembled WGS sequence"/>
</dbReference>
<feature type="transmembrane region" description="Helical" evidence="7">
    <location>
        <begin position="208"/>
        <end position="232"/>
    </location>
</feature>
<dbReference type="SUPFAM" id="SSF103481">
    <property type="entry name" value="Multidrug resistance efflux transporter EmrE"/>
    <property type="match status" value="2"/>
</dbReference>
<dbReference type="GO" id="GO:0005886">
    <property type="term" value="C:plasma membrane"/>
    <property type="evidence" value="ECO:0007669"/>
    <property type="project" value="UniProtKB-SubCell"/>
</dbReference>
<dbReference type="EMBL" id="JYLF01000005">
    <property type="protein sequence ID" value="KMN13160.1"/>
    <property type="molecule type" value="Genomic_DNA"/>
</dbReference>
<feature type="transmembrane region" description="Helical" evidence="7">
    <location>
        <begin position="69"/>
        <end position="89"/>
    </location>
</feature>
<dbReference type="OrthoDB" id="9794287at2"/>
<dbReference type="AlphaFoldDB" id="A0A0J6IEV2"/>
<proteinExistence type="predicted"/>
<comment type="caution">
    <text evidence="9">The sequence shown here is derived from an EMBL/GenBank/DDBJ whole genome shotgun (WGS) entry which is preliminary data.</text>
</comment>
<evidence type="ECO:0000313" key="10">
    <source>
        <dbReference type="Proteomes" id="UP000036325"/>
    </source>
</evidence>
<feature type="transmembrane region" description="Helical" evidence="7">
    <location>
        <begin position="149"/>
        <end position="168"/>
    </location>
</feature>
<feature type="transmembrane region" description="Helical" evidence="7">
    <location>
        <begin position="32"/>
        <end position="49"/>
    </location>
</feature>
<evidence type="ECO:0000256" key="1">
    <source>
        <dbReference type="ARBA" id="ARBA00004651"/>
    </source>
</evidence>
<evidence type="ECO:0000256" key="2">
    <source>
        <dbReference type="ARBA" id="ARBA00022475"/>
    </source>
</evidence>
<evidence type="ECO:0000256" key="4">
    <source>
        <dbReference type="ARBA" id="ARBA00022989"/>
    </source>
</evidence>
<keyword evidence="2" id="KW-1003">Cell membrane</keyword>
<organism evidence="9 10">
    <name type="scientific">Pseudomonas weihenstephanensis</name>
    <dbReference type="NCBI Taxonomy" id="1608994"/>
    <lineage>
        <taxon>Bacteria</taxon>
        <taxon>Pseudomonadati</taxon>
        <taxon>Pseudomonadota</taxon>
        <taxon>Gammaproteobacteria</taxon>
        <taxon>Pseudomonadales</taxon>
        <taxon>Pseudomonadaceae</taxon>
        <taxon>Pseudomonas</taxon>
    </lineage>
</organism>
<dbReference type="Gene3D" id="1.10.3730.20">
    <property type="match status" value="1"/>
</dbReference>
<dbReference type="RefSeq" id="WP_048364887.1">
    <property type="nucleotide sequence ID" value="NZ_JYLF01000005.1"/>
</dbReference>
<dbReference type="PATRIC" id="fig|1608994.3.peg.3424"/>
<feature type="transmembrane region" description="Helical" evidence="7">
    <location>
        <begin position="123"/>
        <end position="143"/>
    </location>
</feature>
<keyword evidence="3 7" id="KW-0812">Transmembrane</keyword>
<evidence type="ECO:0000256" key="7">
    <source>
        <dbReference type="SAM" id="Phobius"/>
    </source>
</evidence>
<accession>A0A0J6IEV2</accession>
<evidence type="ECO:0000313" key="9">
    <source>
        <dbReference type="EMBL" id="KMN13160.1"/>
    </source>
</evidence>
<evidence type="ECO:0000256" key="6">
    <source>
        <dbReference type="SAM" id="MobiDB-lite"/>
    </source>
</evidence>
<sequence>MNTSVIYALVAAALFGASTPLAKLLGTDISPVLLAGLLYVGSGAGVLLVRCVRDRGWKSSGLRAGEWPWLLGAIAFGGVMGPVALMFGLTRTSGATASLMLNLEPVLTALLAWVVFKENADRRIVLGMLAIIAGGVVLAWPSAEVGVGGASWSGPLAVAFACLCWAVDNNFTRKVSASDALYIAGAKGVFAGGVNCAIALSLGAQLPALAVLTPTLLIGFLGYGVSLVLFVLALRGLGAARTGAYFSTAPFLGAALAILVLGESVSLPFWLAAAFMSVGVWLHLTELHTHEHHHWLIEHAHRHHHDEHHQHAHVDEVAMDKPHSHTHVHLPINHSHPHFPDIHHRHRH</sequence>
<feature type="domain" description="EamA" evidence="8">
    <location>
        <begin position="153"/>
        <end position="283"/>
    </location>
</feature>
<feature type="region of interest" description="Disordered" evidence="6">
    <location>
        <begin position="325"/>
        <end position="348"/>
    </location>
</feature>
<dbReference type="InterPro" id="IPR051258">
    <property type="entry name" value="Diverse_Substrate_Transporter"/>
</dbReference>
<keyword evidence="5 7" id="KW-0472">Membrane</keyword>
<keyword evidence="4 7" id="KW-1133">Transmembrane helix</keyword>
<protein>
    <submittedName>
        <fullName evidence="9">Membrane protein</fullName>
    </submittedName>
</protein>
<dbReference type="PANTHER" id="PTHR42920:SF11">
    <property type="entry name" value="INNER MEMBRANE PROTEIN YTFF"/>
    <property type="match status" value="1"/>
</dbReference>
<evidence type="ECO:0000256" key="5">
    <source>
        <dbReference type="ARBA" id="ARBA00023136"/>
    </source>
</evidence>